<dbReference type="InterPro" id="IPR015500">
    <property type="entry name" value="Peptidase_S8_subtilisin-rel"/>
</dbReference>
<feature type="compositionally biased region" description="Polar residues" evidence="7">
    <location>
        <begin position="405"/>
        <end position="415"/>
    </location>
</feature>
<dbReference type="Gene3D" id="2.60.40.2310">
    <property type="match status" value="1"/>
</dbReference>
<proteinExistence type="inferred from homology"/>
<keyword evidence="2 6" id="KW-0645">Protease</keyword>
<dbReference type="InterPro" id="IPR023828">
    <property type="entry name" value="Peptidase_S8_Ser-AS"/>
</dbReference>
<dbReference type="InterPro" id="IPR000209">
    <property type="entry name" value="Peptidase_S8/S53_dom"/>
</dbReference>
<comment type="similarity">
    <text evidence="1 6">Belongs to the peptidase S8 family.</text>
</comment>
<evidence type="ECO:0008006" key="14">
    <source>
        <dbReference type="Google" id="ProtNLM"/>
    </source>
</evidence>
<evidence type="ECO:0000256" key="7">
    <source>
        <dbReference type="SAM" id="MobiDB-lite"/>
    </source>
</evidence>
<dbReference type="PRINTS" id="PR00723">
    <property type="entry name" value="SUBTILISIN"/>
</dbReference>
<dbReference type="PROSITE" id="PS51892">
    <property type="entry name" value="SUBTILASE"/>
    <property type="match status" value="1"/>
</dbReference>
<organism evidence="12 13">
    <name type="scientific">Micromonospora arborensis</name>
    <dbReference type="NCBI Taxonomy" id="2116518"/>
    <lineage>
        <taxon>Bacteria</taxon>
        <taxon>Bacillati</taxon>
        <taxon>Actinomycetota</taxon>
        <taxon>Actinomycetes</taxon>
        <taxon>Micromonosporales</taxon>
        <taxon>Micromonosporaceae</taxon>
        <taxon>Micromonospora</taxon>
    </lineage>
</organism>
<evidence type="ECO:0000259" key="10">
    <source>
        <dbReference type="Pfam" id="PF05922"/>
    </source>
</evidence>
<comment type="caution">
    <text evidence="12">The sequence shown here is derived from an EMBL/GenBank/DDBJ whole genome shotgun (WGS) entry which is preliminary data.</text>
</comment>
<dbReference type="CDD" id="cd02120">
    <property type="entry name" value="PA_subtilisin_like"/>
    <property type="match status" value="1"/>
</dbReference>
<dbReference type="PROSITE" id="PS00138">
    <property type="entry name" value="SUBTILASE_SER"/>
    <property type="match status" value="1"/>
</dbReference>
<dbReference type="InterPro" id="IPR041469">
    <property type="entry name" value="Subtilisin-like_FN3"/>
</dbReference>
<dbReference type="GO" id="GO:0006508">
    <property type="term" value="P:proteolysis"/>
    <property type="evidence" value="ECO:0007669"/>
    <property type="project" value="UniProtKB-KW"/>
</dbReference>
<evidence type="ECO:0000313" key="12">
    <source>
        <dbReference type="EMBL" id="PYC69309.1"/>
    </source>
</evidence>
<feature type="active site" description="Charge relay system" evidence="5 6">
    <location>
        <position position="331"/>
    </location>
</feature>
<feature type="region of interest" description="Disordered" evidence="7">
    <location>
        <begin position="392"/>
        <end position="415"/>
    </location>
</feature>
<evidence type="ECO:0000256" key="2">
    <source>
        <dbReference type="ARBA" id="ARBA00022670"/>
    </source>
</evidence>
<keyword evidence="3 6" id="KW-0378">Hydrolase</keyword>
<dbReference type="InterPro" id="IPR046450">
    <property type="entry name" value="PA_dom_sf"/>
</dbReference>
<dbReference type="PANTHER" id="PTHR10795">
    <property type="entry name" value="PROPROTEIN CONVERTASE SUBTILISIN/KEXIN"/>
    <property type="match status" value="1"/>
</dbReference>
<dbReference type="EMBL" id="PYBV01000019">
    <property type="protein sequence ID" value="PYC69309.1"/>
    <property type="molecule type" value="Genomic_DNA"/>
</dbReference>
<dbReference type="SUPFAM" id="SSF52743">
    <property type="entry name" value="Subtilisin-like"/>
    <property type="match status" value="1"/>
</dbReference>
<sequence length="1166" mass="121047">MARATGELARTPDETTTPAHGRRSPRGNTAAGWHRHARTAPGGPRRAGTAPRGDRAGQGQRRAGTAPGTDSATRGPRRARTAPRGNTPGSATQNDAQSTRYVTSLFPKLQPGYECFSTINTDPRFRPPSSVVAAGTERGGNDVPQPNTHRTGRVRRGVSMLAAVALTAAGLTSLPGSAAAAPTSSGPTARYLVQLDEEPLATYTGGVPGIAATKPADGAKLNRTSGSANAYRDHLRQKRRSVLDRVGVPADRTRVTMETAFNGFAADLTGPQAARLRATQGVRAVYESRKVHATTSHTPDYLGLTGQGGVWKKEFGGDSHAGEGVIVGIIDSGYWPESASFAPLPSPRPDQAIIDAKWKGTCDVGIEAPVACNNKVIGARWYNDSGIAETFPDDYSSPRDRNGHGTHTASTAAGLNGVRATSGTQDLGVISGMAPAARLAIYKALYDDGAGGATGTDIDIVHAIDDAVADGVDVINYSIGDDTERFGAVDATFFNAAAAGVFVAAAAGNSGPFANTVDNSTPWLTTVAASTTDRQNNRKLTLGNGTTITGAGMGETGVGPARLVFAKDSALDPDGAYGAGLCADDTLDPAKVKGAIVLCVRGEIPRTDKSIEVARAGGVGMVLYNEELNSLNADVQAVPTVHINEVDLATVTAYVAKGNATATISPSKLETVEAPSVAAFSSAGPSNLNAGELLKPDISAPGQDIVAAFSPSIGGNDFALESGTSMAAPHIAGIAALLLAKHPNWSPAAVRSALMTSAVDKTDKGNPIKIGTYDATPLNYGAGQVEPGSAFDPGLVYDSNQQDWSQYLCGVSTDRGSDYGLDPEGCDTIGSIETAQLNYPSISLGRMVGKQTVTRTVTNVSDKTSTYTSSVQAPPGYKVKVTPAKMQIRPGKSARFTVEVTNTGGAFDTWADGSLTWRDQFKHEVRSPLVVHNSGLVAPDAITGKGTSGSVPIAAEVGYKGQLISQLSGLTAGTSSTVTLQGDGPSWDWSTSNNLPVPLPASISRTTLHVPAGTRSPLIQVTSERPTCSHIDWDDEEGVMECTEFSLNVYDKDGKFVTATVSGRDGAKVTLPEGAGDYIVVVEQGFTENIPSGANAYTITSYLPGAPGTSTGRFTIDPKQRSVQPGATANLTLRWSGLAPAKRYLGVLEFRNGDGSLKTVPVTVQS</sequence>
<keyword evidence="4 6" id="KW-0720">Serine protease</keyword>
<feature type="compositionally biased region" description="Polar residues" evidence="7">
    <location>
        <begin position="89"/>
        <end position="100"/>
    </location>
</feature>
<dbReference type="Gene3D" id="3.50.30.30">
    <property type="match status" value="1"/>
</dbReference>
<keyword evidence="13" id="KW-1185">Reference proteome</keyword>
<dbReference type="OrthoDB" id="614750at2"/>
<dbReference type="Pfam" id="PF05922">
    <property type="entry name" value="Inhibitor_I9"/>
    <property type="match status" value="1"/>
</dbReference>
<dbReference type="Gene3D" id="3.30.70.80">
    <property type="entry name" value="Peptidase S8 propeptide/proteinase inhibitor I9"/>
    <property type="match status" value="1"/>
</dbReference>
<dbReference type="Proteomes" id="UP000248333">
    <property type="component" value="Unassembled WGS sequence"/>
</dbReference>
<dbReference type="Pfam" id="PF00082">
    <property type="entry name" value="Peptidase_S8"/>
    <property type="match status" value="1"/>
</dbReference>
<feature type="active site" description="Charge relay system" evidence="5 6">
    <location>
        <position position="725"/>
    </location>
</feature>
<feature type="domain" description="Inhibitor I9" evidence="10">
    <location>
        <begin position="191"/>
        <end position="293"/>
    </location>
</feature>
<feature type="active site" description="Charge relay system" evidence="5 6">
    <location>
        <position position="404"/>
    </location>
</feature>
<feature type="compositionally biased region" description="Low complexity" evidence="7">
    <location>
        <begin position="39"/>
        <end position="74"/>
    </location>
</feature>
<dbReference type="InterPro" id="IPR036852">
    <property type="entry name" value="Peptidase_S8/S53_dom_sf"/>
</dbReference>
<evidence type="ECO:0000313" key="13">
    <source>
        <dbReference type="Proteomes" id="UP000248333"/>
    </source>
</evidence>
<feature type="domain" description="Subtilisin-like protease fibronectin type-III" evidence="11">
    <location>
        <begin position="836"/>
        <end position="931"/>
    </location>
</feature>
<feature type="domain" description="PA" evidence="9">
    <location>
        <begin position="582"/>
        <end position="647"/>
    </location>
</feature>
<evidence type="ECO:0000256" key="5">
    <source>
        <dbReference type="PIRSR" id="PIRSR615500-1"/>
    </source>
</evidence>
<dbReference type="Pfam" id="PF17766">
    <property type="entry name" value="fn3_6"/>
    <property type="match status" value="1"/>
</dbReference>
<feature type="region of interest" description="Disordered" evidence="7">
    <location>
        <begin position="1"/>
        <end position="100"/>
    </location>
</feature>
<dbReference type="GO" id="GO:0004252">
    <property type="term" value="F:serine-type endopeptidase activity"/>
    <property type="evidence" value="ECO:0007669"/>
    <property type="project" value="UniProtKB-UniRule"/>
</dbReference>
<evidence type="ECO:0000256" key="3">
    <source>
        <dbReference type="ARBA" id="ARBA00022801"/>
    </source>
</evidence>
<dbReference type="InterPro" id="IPR045051">
    <property type="entry name" value="SBT"/>
</dbReference>
<accession>A0A318NHV8</accession>
<dbReference type="InterPro" id="IPR003137">
    <property type="entry name" value="PA_domain"/>
</dbReference>
<evidence type="ECO:0000259" key="9">
    <source>
        <dbReference type="Pfam" id="PF02225"/>
    </source>
</evidence>
<protein>
    <recommendedName>
        <fullName evidence="14">Serine protease</fullName>
    </recommendedName>
</protein>
<evidence type="ECO:0000256" key="1">
    <source>
        <dbReference type="ARBA" id="ARBA00011073"/>
    </source>
</evidence>
<evidence type="ECO:0000256" key="6">
    <source>
        <dbReference type="PROSITE-ProRule" id="PRU01240"/>
    </source>
</evidence>
<dbReference type="AlphaFoldDB" id="A0A318NHV8"/>
<dbReference type="SUPFAM" id="SSF52025">
    <property type="entry name" value="PA domain"/>
    <property type="match status" value="1"/>
</dbReference>
<dbReference type="Gene3D" id="3.40.50.200">
    <property type="entry name" value="Peptidase S8/S53 domain"/>
    <property type="match status" value="1"/>
</dbReference>
<evidence type="ECO:0000259" key="11">
    <source>
        <dbReference type="Pfam" id="PF17766"/>
    </source>
</evidence>
<reference evidence="12 13" key="1">
    <citation type="submission" date="2018-03" db="EMBL/GenBank/DDBJ databases">
        <title>Bioinformatic expansion and discovery of thiopeptide antibiotics.</title>
        <authorList>
            <person name="Schwalen C.J."/>
            <person name="Hudson G.A."/>
            <person name="Mitchell D.A."/>
        </authorList>
    </citation>
    <scope>NUCLEOTIDE SEQUENCE [LARGE SCALE GENOMIC DNA]</scope>
    <source>
        <strain evidence="12 13">NRRL 8041</strain>
    </source>
</reference>
<dbReference type="Pfam" id="PF02225">
    <property type="entry name" value="PA"/>
    <property type="match status" value="1"/>
</dbReference>
<evidence type="ECO:0000256" key="4">
    <source>
        <dbReference type="ARBA" id="ARBA00022825"/>
    </source>
</evidence>
<evidence type="ECO:0000259" key="8">
    <source>
        <dbReference type="Pfam" id="PF00082"/>
    </source>
</evidence>
<gene>
    <name evidence="12" type="ORF">C7C45_16680</name>
</gene>
<feature type="domain" description="Peptidase S8/S53" evidence="8">
    <location>
        <begin position="322"/>
        <end position="766"/>
    </location>
</feature>
<dbReference type="InterPro" id="IPR037045">
    <property type="entry name" value="S8pro/Inhibitor_I9_sf"/>
</dbReference>
<name>A0A318NHV8_9ACTN</name>
<dbReference type="InterPro" id="IPR010259">
    <property type="entry name" value="S8pro/Inhibitor_I9"/>
</dbReference>